<reference evidence="2" key="1">
    <citation type="submission" date="2023-01" db="EMBL/GenBank/DDBJ databases">
        <title>Genome assembly of the deep-sea coral Lophelia pertusa.</title>
        <authorList>
            <person name="Herrera S."/>
            <person name="Cordes E."/>
        </authorList>
    </citation>
    <scope>NUCLEOTIDE SEQUENCE</scope>
    <source>
        <strain evidence="2">USNM1676648</strain>
        <tissue evidence="2">Polyp</tissue>
    </source>
</reference>
<feature type="region of interest" description="Disordered" evidence="1">
    <location>
        <begin position="1"/>
        <end position="51"/>
    </location>
</feature>
<sequence>MTTNEQRAAEASKKEKERKEQERLQKEKEEQEQERKYGTVDHNGLNGPESTGIEMEMLTSLDSIPSNIKGNKNKANTAVVSNSMPLVDYPDSTIRFETGV</sequence>
<protein>
    <submittedName>
        <fullName evidence="2">Uncharacterized protein</fullName>
    </submittedName>
</protein>
<organism evidence="2 3">
    <name type="scientific">Desmophyllum pertusum</name>
    <dbReference type="NCBI Taxonomy" id="174260"/>
    <lineage>
        <taxon>Eukaryota</taxon>
        <taxon>Metazoa</taxon>
        <taxon>Cnidaria</taxon>
        <taxon>Anthozoa</taxon>
        <taxon>Hexacorallia</taxon>
        <taxon>Scleractinia</taxon>
        <taxon>Caryophylliina</taxon>
        <taxon>Caryophylliidae</taxon>
        <taxon>Desmophyllum</taxon>
    </lineage>
</organism>
<proteinExistence type="predicted"/>
<evidence type="ECO:0000313" key="2">
    <source>
        <dbReference type="EMBL" id="KAJ7387876.1"/>
    </source>
</evidence>
<comment type="caution">
    <text evidence="2">The sequence shown here is derived from an EMBL/GenBank/DDBJ whole genome shotgun (WGS) entry which is preliminary data.</text>
</comment>
<gene>
    <name evidence="2" type="ORF">OS493_001225</name>
</gene>
<evidence type="ECO:0000313" key="3">
    <source>
        <dbReference type="Proteomes" id="UP001163046"/>
    </source>
</evidence>
<accession>A0A9W9ZU52</accession>
<keyword evidence="3" id="KW-1185">Reference proteome</keyword>
<name>A0A9W9ZU52_9CNID</name>
<dbReference type="AlphaFoldDB" id="A0A9W9ZU52"/>
<dbReference type="EMBL" id="MU825873">
    <property type="protein sequence ID" value="KAJ7387876.1"/>
    <property type="molecule type" value="Genomic_DNA"/>
</dbReference>
<dbReference type="Proteomes" id="UP001163046">
    <property type="component" value="Unassembled WGS sequence"/>
</dbReference>
<evidence type="ECO:0000256" key="1">
    <source>
        <dbReference type="SAM" id="MobiDB-lite"/>
    </source>
</evidence>
<feature type="compositionally biased region" description="Basic and acidic residues" evidence="1">
    <location>
        <begin position="7"/>
        <end position="39"/>
    </location>
</feature>